<name>A0A1I3XB65_9PROT</name>
<proteinExistence type="predicted"/>
<dbReference type="Proteomes" id="UP000199533">
    <property type="component" value="Unassembled WGS sequence"/>
</dbReference>
<dbReference type="RefSeq" id="WP_090696502.1">
    <property type="nucleotide sequence ID" value="NZ_FOSP01000001.1"/>
</dbReference>
<dbReference type="GO" id="GO:0005886">
    <property type="term" value="C:plasma membrane"/>
    <property type="evidence" value="ECO:0007669"/>
    <property type="project" value="TreeGrafter"/>
</dbReference>
<reference evidence="3" key="1">
    <citation type="submission" date="2016-10" db="EMBL/GenBank/DDBJ databases">
        <authorList>
            <person name="Varghese N."/>
            <person name="Submissions S."/>
        </authorList>
    </citation>
    <scope>NUCLEOTIDE SEQUENCE [LARGE SCALE GENOMIC DNA]</scope>
    <source>
        <strain evidence="3">Nm69</strain>
    </source>
</reference>
<gene>
    <name evidence="2" type="ORF">SAMN05216302_1001207</name>
</gene>
<keyword evidence="3" id="KW-1185">Reference proteome</keyword>
<dbReference type="PANTHER" id="PTHR35813">
    <property type="entry name" value="INNER MEMBRANE PROTEIN YBAN"/>
    <property type="match status" value="1"/>
</dbReference>
<dbReference type="InterPro" id="IPR007401">
    <property type="entry name" value="DUF454"/>
</dbReference>
<dbReference type="Pfam" id="PF04304">
    <property type="entry name" value="DUF454"/>
    <property type="match status" value="1"/>
</dbReference>
<evidence type="ECO:0000256" key="1">
    <source>
        <dbReference type="SAM" id="Phobius"/>
    </source>
</evidence>
<protein>
    <recommendedName>
        <fullName evidence="4">DUF454 domain-containing protein</fullName>
    </recommendedName>
</protein>
<feature type="transmembrane region" description="Helical" evidence="1">
    <location>
        <begin position="130"/>
        <end position="148"/>
    </location>
</feature>
<keyword evidence="1" id="KW-0472">Membrane</keyword>
<sequence length="157" mass="17321">MQSADNNEIIASNQDMLGPQAAGLLRLHPSPLIRSLYLGAGCLALMLGALGVILPILPTTPFVLLAAACFARGSERFHYKLMTNRYTGPIILEWRLHRSIPRKAKRLAYIMTALSFSISILIVPEMWQKIMLATIACILAFFLARIPVKEANATNTD</sequence>
<dbReference type="PANTHER" id="PTHR35813:SF1">
    <property type="entry name" value="INNER MEMBRANE PROTEIN YBAN"/>
    <property type="match status" value="1"/>
</dbReference>
<feature type="transmembrane region" description="Helical" evidence="1">
    <location>
        <begin position="37"/>
        <end position="70"/>
    </location>
</feature>
<dbReference type="EMBL" id="FOSP01000001">
    <property type="protein sequence ID" value="SFK16804.1"/>
    <property type="molecule type" value="Genomic_DNA"/>
</dbReference>
<keyword evidence="1" id="KW-1133">Transmembrane helix</keyword>
<organism evidence="2 3">
    <name type="scientific">Nitrosomonas aestuarii</name>
    <dbReference type="NCBI Taxonomy" id="52441"/>
    <lineage>
        <taxon>Bacteria</taxon>
        <taxon>Pseudomonadati</taxon>
        <taxon>Pseudomonadota</taxon>
        <taxon>Betaproteobacteria</taxon>
        <taxon>Nitrosomonadales</taxon>
        <taxon>Nitrosomonadaceae</taxon>
        <taxon>Nitrosomonas</taxon>
    </lineage>
</organism>
<dbReference type="STRING" id="52441.SAMN05216302_1001207"/>
<dbReference type="AlphaFoldDB" id="A0A1I3XB65"/>
<accession>A0A1I3XB65</accession>
<dbReference type="OrthoDB" id="8536306at2"/>
<evidence type="ECO:0000313" key="3">
    <source>
        <dbReference type="Proteomes" id="UP000199533"/>
    </source>
</evidence>
<evidence type="ECO:0008006" key="4">
    <source>
        <dbReference type="Google" id="ProtNLM"/>
    </source>
</evidence>
<keyword evidence="1" id="KW-0812">Transmembrane</keyword>
<evidence type="ECO:0000313" key="2">
    <source>
        <dbReference type="EMBL" id="SFK16804.1"/>
    </source>
</evidence>
<feature type="transmembrane region" description="Helical" evidence="1">
    <location>
        <begin position="107"/>
        <end position="124"/>
    </location>
</feature>